<organism evidence="2 3">
    <name type="scientific">Penicilliopsis zonata CBS 506.65</name>
    <dbReference type="NCBI Taxonomy" id="1073090"/>
    <lineage>
        <taxon>Eukaryota</taxon>
        <taxon>Fungi</taxon>
        <taxon>Dikarya</taxon>
        <taxon>Ascomycota</taxon>
        <taxon>Pezizomycotina</taxon>
        <taxon>Eurotiomycetes</taxon>
        <taxon>Eurotiomycetidae</taxon>
        <taxon>Eurotiales</taxon>
        <taxon>Aspergillaceae</taxon>
        <taxon>Penicilliopsis</taxon>
    </lineage>
</organism>
<dbReference type="Proteomes" id="UP000184188">
    <property type="component" value="Unassembled WGS sequence"/>
</dbReference>
<evidence type="ECO:0000313" key="3">
    <source>
        <dbReference type="Proteomes" id="UP000184188"/>
    </source>
</evidence>
<sequence>MSSPKSGRQSPPPEEQPGAQQQDPPGVGKAKEYTGGQSRAQEESERFKESGLTSNPVHPLEKHVTEMFEKGNKA</sequence>
<dbReference type="STRING" id="1073090.A0A1L9SHG6"/>
<feature type="compositionally biased region" description="Basic and acidic residues" evidence="1">
    <location>
        <begin position="40"/>
        <end position="49"/>
    </location>
</feature>
<evidence type="ECO:0000256" key="1">
    <source>
        <dbReference type="SAM" id="MobiDB-lite"/>
    </source>
</evidence>
<dbReference type="GeneID" id="34609563"/>
<keyword evidence="3" id="KW-1185">Reference proteome</keyword>
<feature type="compositionally biased region" description="Low complexity" evidence="1">
    <location>
        <begin position="16"/>
        <end position="26"/>
    </location>
</feature>
<dbReference type="OrthoDB" id="5375886at2759"/>
<evidence type="ECO:0000313" key="2">
    <source>
        <dbReference type="EMBL" id="OJJ46628.1"/>
    </source>
</evidence>
<proteinExistence type="predicted"/>
<name>A0A1L9SHG6_9EURO</name>
<gene>
    <name evidence="2" type="ORF">ASPZODRAFT_132728</name>
</gene>
<dbReference type="AlphaFoldDB" id="A0A1L9SHG6"/>
<feature type="region of interest" description="Disordered" evidence="1">
    <location>
        <begin position="1"/>
        <end position="74"/>
    </location>
</feature>
<accession>A0A1L9SHG6</accession>
<reference evidence="3" key="1">
    <citation type="journal article" date="2017" name="Genome Biol.">
        <title>Comparative genomics reveals high biological diversity and specific adaptations in the industrially and medically important fungal genus Aspergillus.</title>
        <authorList>
            <person name="de Vries R.P."/>
            <person name="Riley R."/>
            <person name="Wiebenga A."/>
            <person name="Aguilar-Osorio G."/>
            <person name="Amillis S."/>
            <person name="Uchima C.A."/>
            <person name="Anderluh G."/>
            <person name="Asadollahi M."/>
            <person name="Askin M."/>
            <person name="Barry K."/>
            <person name="Battaglia E."/>
            <person name="Bayram O."/>
            <person name="Benocci T."/>
            <person name="Braus-Stromeyer S.A."/>
            <person name="Caldana C."/>
            <person name="Canovas D."/>
            <person name="Cerqueira G.C."/>
            <person name="Chen F."/>
            <person name="Chen W."/>
            <person name="Choi C."/>
            <person name="Clum A."/>
            <person name="Dos Santos R.A."/>
            <person name="Damasio A.R."/>
            <person name="Diallinas G."/>
            <person name="Emri T."/>
            <person name="Fekete E."/>
            <person name="Flipphi M."/>
            <person name="Freyberg S."/>
            <person name="Gallo A."/>
            <person name="Gournas C."/>
            <person name="Habgood R."/>
            <person name="Hainaut M."/>
            <person name="Harispe M.L."/>
            <person name="Henrissat B."/>
            <person name="Hilden K.S."/>
            <person name="Hope R."/>
            <person name="Hossain A."/>
            <person name="Karabika E."/>
            <person name="Karaffa L."/>
            <person name="Karanyi Z."/>
            <person name="Krasevec N."/>
            <person name="Kuo A."/>
            <person name="Kusch H."/>
            <person name="LaButti K."/>
            <person name="Lagendijk E.L."/>
            <person name="Lapidus A."/>
            <person name="Levasseur A."/>
            <person name="Lindquist E."/>
            <person name="Lipzen A."/>
            <person name="Logrieco A.F."/>
            <person name="MacCabe A."/>
            <person name="Maekelae M.R."/>
            <person name="Malavazi I."/>
            <person name="Melin P."/>
            <person name="Meyer V."/>
            <person name="Mielnichuk N."/>
            <person name="Miskei M."/>
            <person name="Molnar A.P."/>
            <person name="Mule G."/>
            <person name="Ngan C.Y."/>
            <person name="Orejas M."/>
            <person name="Orosz E."/>
            <person name="Ouedraogo J.P."/>
            <person name="Overkamp K.M."/>
            <person name="Park H.-S."/>
            <person name="Perrone G."/>
            <person name="Piumi F."/>
            <person name="Punt P.J."/>
            <person name="Ram A.F."/>
            <person name="Ramon A."/>
            <person name="Rauscher S."/>
            <person name="Record E."/>
            <person name="Riano-Pachon D.M."/>
            <person name="Robert V."/>
            <person name="Roehrig J."/>
            <person name="Ruller R."/>
            <person name="Salamov A."/>
            <person name="Salih N.S."/>
            <person name="Samson R.A."/>
            <person name="Sandor E."/>
            <person name="Sanguinetti M."/>
            <person name="Schuetze T."/>
            <person name="Sepcic K."/>
            <person name="Shelest E."/>
            <person name="Sherlock G."/>
            <person name="Sophianopoulou V."/>
            <person name="Squina F.M."/>
            <person name="Sun H."/>
            <person name="Susca A."/>
            <person name="Todd R.B."/>
            <person name="Tsang A."/>
            <person name="Unkles S.E."/>
            <person name="van de Wiele N."/>
            <person name="van Rossen-Uffink D."/>
            <person name="Oliveira J.V."/>
            <person name="Vesth T.C."/>
            <person name="Visser J."/>
            <person name="Yu J.-H."/>
            <person name="Zhou M."/>
            <person name="Andersen M.R."/>
            <person name="Archer D.B."/>
            <person name="Baker S.E."/>
            <person name="Benoit I."/>
            <person name="Brakhage A.A."/>
            <person name="Braus G.H."/>
            <person name="Fischer R."/>
            <person name="Frisvad J.C."/>
            <person name="Goldman G.H."/>
            <person name="Houbraken J."/>
            <person name="Oakley B."/>
            <person name="Pocsi I."/>
            <person name="Scazzocchio C."/>
            <person name="Seiboth B."/>
            <person name="vanKuyk P.A."/>
            <person name="Wortman J."/>
            <person name="Dyer P.S."/>
            <person name="Grigoriev I.V."/>
        </authorList>
    </citation>
    <scope>NUCLEOTIDE SEQUENCE [LARGE SCALE GENOMIC DNA]</scope>
    <source>
        <strain evidence="3">CBS 506.65</strain>
    </source>
</reference>
<dbReference type="VEuPathDB" id="FungiDB:ASPZODRAFT_132728"/>
<dbReference type="EMBL" id="KV878342">
    <property type="protein sequence ID" value="OJJ46628.1"/>
    <property type="molecule type" value="Genomic_DNA"/>
</dbReference>
<dbReference type="RefSeq" id="XP_022581138.1">
    <property type="nucleotide sequence ID" value="XM_022723098.1"/>
</dbReference>
<feature type="compositionally biased region" description="Basic and acidic residues" evidence="1">
    <location>
        <begin position="59"/>
        <end position="74"/>
    </location>
</feature>
<protein>
    <submittedName>
        <fullName evidence="2">Uncharacterized protein</fullName>
    </submittedName>
</protein>